<keyword evidence="1" id="KW-1133">Transmembrane helix</keyword>
<feature type="transmembrane region" description="Helical" evidence="1">
    <location>
        <begin position="130"/>
        <end position="152"/>
    </location>
</feature>
<keyword evidence="1" id="KW-0472">Membrane</keyword>
<sequence>MNTHARKNVMDLFVEGARRGFTIATTSLLPNVVMAFVIIQALKVTGLLDIVGKVFEPVMGLWGLPGEAAAVLLASVMSMGGGIGVCASLVVSGALNGHDATVLLPAIYLMGNPVQNTGRCLGTAGVNPKYYPHIITICVINALLSLWVMQLLV</sequence>
<dbReference type="InterPro" id="IPR052549">
    <property type="entry name" value="SpmB"/>
</dbReference>
<dbReference type="PANTHER" id="PTHR35793">
    <property type="entry name" value="INNER MEMBRANE PROTEIN YJIG"/>
    <property type="match status" value="1"/>
</dbReference>
<evidence type="ECO:0000313" key="3">
    <source>
        <dbReference type="EMBL" id="RBP11701.1"/>
    </source>
</evidence>
<protein>
    <submittedName>
        <fullName evidence="3">Spore maturation protein SpmB</fullName>
    </submittedName>
</protein>
<name>A0ABX9G1C4_9ENTR</name>
<dbReference type="EMBL" id="QNRL01000004">
    <property type="protein sequence ID" value="RBP11701.1"/>
    <property type="molecule type" value="Genomic_DNA"/>
</dbReference>
<accession>A0ABX9G1C4</accession>
<dbReference type="Proteomes" id="UP000253201">
    <property type="component" value="Unassembled WGS sequence"/>
</dbReference>
<feature type="transmembrane region" description="Helical" evidence="1">
    <location>
        <begin position="21"/>
        <end position="39"/>
    </location>
</feature>
<evidence type="ECO:0000256" key="1">
    <source>
        <dbReference type="SAM" id="Phobius"/>
    </source>
</evidence>
<gene>
    <name evidence="3" type="ORF">DFQ50_104229</name>
</gene>
<evidence type="ECO:0000313" key="4">
    <source>
        <dbReference type="Proteomes" id="UP000253201"/>
    </source>
</evidence>
<reference evidence="3 4" key="1">
    <citation type="submission" date="2018-06" db="EMBL/GenBank/DDBJ databases">
        <title>Genomic Encyclopedia of Type Strains, Phase IV (KMG-IV): sequencing the most valuable type-strain genomes for metagenomic binning, comparative biology and taxonomic classification.</title>
        <authorList>
            <person name="Goeker M."/>
        </authorList>
    </citation>
    <scope>NUCLEOTIDE SEQUENCE [LARGE SCALE GENOMIC DNA]</scope>
    <source>
        <strain evidence="3 4">DSM 27453</strain>
    </source>
</reference>
<feature type="domain" description="Nucleoside transporter/FeoB GTPase Gate" evidence="2">
    <location>
        <begin position="27"/>
        <end position="104"/>
    </location>
</feature>
<dbReference type="RefSeq" id="WP_113857949.1">
    <property type="nucleotide sequence ID" value="NZ_QNRL01000004.1"/>
</dbReference>
<dbReference type="InterPro" id="IPR011642">
    <property type="entry name" value="Gate_dom"/>
</dbReference>
<keyword evidence="1" id="KW-0812">Transmembrane</keyword>
<dbReference type="NCBIfam" id="NF007811">
    <property type="entry name" value="PRK10519.1"/>
    <property type="match status" value="1"/>
</dbReference>
<dbReference type="PANTHER" id="PTHR35793:SF2">
    <property type="entry name" value="INNER MEMBRANE PROTEIN YJIG"/>
    <property type="match status" value="1"/>
</dbReference>
<proteinExistence type="predicted"/>
<evidence type="ECO:0000259" key="2">
    <source>
        <dbReference type="Pfam" id="PF07670"/>
    </source>
</evidence>
<keyword evidence="4" id="KW-1185">Reference proteome</keyword>
<dbReference type="Pfam" id="PF07670">
    <property type="entry name" value="Gate"/>
    <property type="match status" value="1"/>
</dbReference>
<organism evidence="3 4">
    <name type="scientific">Pseudocitrobacter faecalis</name>
    <dbReference type="NCBI Taxonomy" id="1398493"/>
    <lineage>
        <taxon>Bacteria</taxon>
        <taxon>Pseudomonadati</taxon>
        <taxon>Pseudomonadota</taxon>
        <taxon>Gammaproteobacteria</taxon>
        <taxon>Enterobacterales</taxon>
        <taxon>Enterobacteriaceae</taxon>
        <taxon>Pseudocitrobacter</taxon>
    </lineage>
</organism>
<comment type="caution">
    <text evidence="3">The sequence shown here is derived from an EMBL/GenBank/DDBJ whole genome shotgun (WGS) entry which is preliminary data.</text>
</comment>